<gene>
    <name evidence="2" type="ORF">EDM58_04760</name>
</gene>
<feature type="transmembrane region" description="Helical" evidence="1">
    <location>
        <begin position="7"/>
        <end position="26"/>
    </location>
</feature>
<evidence type="ECO:0000313" key="3">
    <source>
        <dbReference type="Proteomes" id="UP000281915"/>
    </source>
</evidence>
<dbReference type="AlphaFoldDB" id="A0A3M8DAJ2"/>
<comment type="caution">
    <text evidence="2">The sequence shown here is derived from an EMBL/GenBank/DDBJ whole genome shotgun (WGS) entry which is preliminary data.</text>
</comment>
<keyword evidence="1" id="KW-0812">Transmembrane</keyword>
<dbReference type="Proteomes" id="UP000281915">
    <property type="component" value="Unassembled WGS sequence"/>
</dbReference>
<dbReference type="EMBL" id="RHHT01000005">
    <property type="protein sequence ID" value="RNB84988.1"/>
    <property type="molecule type" value="Genomic_DNA"/>
</dbReference>
<proteinExistence type="predicted"/>
<name>A0A3M8DAJ2_9BACL</name>
<evidence type="ECO:0000256" key="1">
    <source>
        <dbReference type="SAM" id="Phobius"/>
    </source>
</evidence>
<dbReference type="RefSeq" id="WP_122912338.1">
    <property type="nucleotide sequence ID" value="NZ_RHHT01000005.1"/>
</dbReference>
<organism evidence="2 3">
    <name type="scientific">Brevibacillus panacihumi</name>
    <dbReference type="NCBI Taxonomy" id="497735"/>
    <lineage>
        <taxon>Bacteria</taxon>
        <taxon>Bacillati</taxon>
        <taxon>Bacillota</taxon>
        <taxon>Bacilli</taxon>
        <taxon>Bacillales</taxon>
        <taxon>Paenibacillaceae</taxon>
        <taxon>Brevibacillus</taxon>
    </lineage>
</organism>
<protein>
    <submittedName>
        <fullName evidence="2">Uncharacterized protein</fullName>
    </submittedName>
</protein>
<reference evidence="2 3" key="1">
    <citation type="submission" date="2018-10" db="EMBL/GenBank/DDBJ databases">
        <title>Phylogenomics of Brevibacillus.</title>
        <authorList>
            <person name="Dunlap C."/>
        </authorList>
    </citation>
    <scope>NUCLEOTIDE SEQUENCE [LARGE SCALE GENOMIC DNA]</scope>
    <source>
        <strain evidence="2 3">JCM 15085</strain>
    </source>
</reference>
<keyword evidence="1" id="KW-0472">Membrane</keyword>
<accession>A0A3M8DAJ2</accession>
<sequence length="175" mass="20088">MQWRKSTIGLSLLATLTLLFGAWFLYQKLEVESPLRGEIGQLQSATLNNLEIGRDKIQIDLTVTKPDVFPQEYRELMDTASKLAGEKQVVIRVGNKSESMEDIWQSGQFVFTEAMDLHQYSRIPQLVNEWKNSHQLDEVSALMDDANIYIYMKKGTEDFYAIVPRSEEKEVTAHA</sequence>
<evidence type="ECO:0000313" key="2">
    <source>
        <dbReference type="EMBL" id="RNB84988.1"/>
    </source>
</evidence>
<keyword evidence="1" id="KW-1133">Transmembrane helix</keyword>